<sequence length="604" mass="69236">MIPIIKKYISKAKKWYQKKSIQNMLSIYFTLLSVVGMVLIAVPLYLNFTNTAEHMVEQENKHVIDQTNQFLDTYLRNIMNVSNSVYYQVIKNADLAKDTIVEQLDLLYNTNREQLVSIAIFNLFGKVEAAAPLSNLKENIDPRDEEWFRNAEAQIENLHFSKPHVQNLFNDPDNRYRWVVSMSNDVEITKNGKRENGVLLVDMNFSGIERVCQSANISDSGYVYLMDADGEIIYHPKQQLLYSKLEKESNVEAAGLDDGNHTEIFQGEKRLVTIKTVGYTGWKLVAVTPLTEVVAKYSQIRIFVLFIFCFGLFVLIFVSLLVSARIANPIKRLEKSVKKLEKGDLNVEITASGPYEIMHLGKTVRSMVEQMKKLMDDIVVEQEQKRKSELDALQTQINPHFLYNTLDSVIWMIENERYEGAITMVTSLARLFRISISKGKSIITVKDELEHARNYLTIQSIRYKNKFTYEIQAEEETLQLATMKLIIQPMVENAIYHGMEYMLEDDGGKIVIKSYIRDEDLFIEICDNGIGMAPDVLASLLSREQRVRSRGSGIGMNNVHERICLYFGRDYGVHVESEADEGTRVTIHLPRIPIEEIGQEGGAF</sequence>
<keyword evidence="11 12" id="KW-0472">Membrane</keyword>
<dbReference type="InterPro" id="IPR004358">
    <property type="entry name" value="Sig_transdc_His_kin-like_C"/>
</dbReference>
<dbReference type="GO" id="GO:0000155">
    <property type="term" value="F:phosphorelay sensor kinase activity"/>
    <property type="evidence" value="ECO:0007669"/>
    <property type="project" value="InterPro"/>
</dbReference>
<dbReference type="SMART" id="SM00304">
    <property type="entry name" value="HAMP"/>
    <property type="match status" value="1"/>
</dbReference>
<dbReference type="AlphaFoldDB" id="A0A4U8QRE7"/>
<dbReference type="PRINTS" id="PR00344">
    <property type="entry name" value="BCTRLSENSOR"/>
</dbReference>
<dbReference type="Gene3D" id="3.30.450.20">
    <property type="entry name" value="PAS domain"/>
    <property type="match status" value="1"/>
</dbReference>
<dbReference type="Gene3D" id="3.30.565.10">
    <property type="entry name" value="Histidine kinase-like ATPase, C-terminal domain"/>
    <property type="match status" value="1"/>
</dbReference>
<dbReference type="InterPro" id="IPR005467">
    <property type="entry name" value="His_kinase_dom"/>
</dbReference>
<evidence type="ECO:0000256" key="4">
    <source>
        <dbReference type="ARBA" id="ARBA00022475"/>
    </source>
</evidence>
<dbReference type="InterPro" id="IPR003594">
    <property type="entry name" value="HATPase_dom"/>
</dbReference>
<organism evidence="15 16">
    <name type="scientific">Robinsoniella peoriensis</name>
    <dbReference type="NCBI Taxonomy" id="180332"/>
    <lineage>
        <taxon>Bacteria</taxon>
        <taxon>Bacillati</taxon>
        <taxon>Bacillota</taxon>
        <taxon>Clostridia</taxon>
        <taxon>Lachnospirales</taxon>
        <taxon>Lachnospiraceae</taxon>
        <taxon>Robinsoniella</taxon>
    </lineage>
</organism>
<evidence type="ECO:0000256" key="11">
    <source>
        <dbReference type="ARBA" id="ARBA00023136"/>
    </source>
</evidence>
<evidence type="ECO:0000256" key="10">
    <source>
        <dbReference type="ARBA" id="ARBA00023012"/>
    </source>
</evidence>
<evidence type="ECO:0000256" key="7">
    <source>
        <dbReference type="ARBA" id="ARBA00022692"/>
    </source>
</evidence>
<dbReference type="RefSeq" id="WP_138001627.1">
    <property type="nucleotide sequence ID" value="NZ_QGQD01000006.1"/>
</dbReference>
<keyword evidence="6 15" id="KW-0808">Transferase</keyword>
<dbReference type="CDD" id="cd12912">
    <property type="entry name" value="PDC2_MCP_like"/>
    <property type="match status" value="1"/>
</dbReference>
<dbReference type="PANTHER" id="PTHR34220">
    <property type="entry name" value="SENSOR HISTIDINE KINASE YPDA"/>
    <property type="match status" value="1"/>
</dbReference>
<reference evidence="15 16" key="1">
    <citation type="journal article" date="2019" name="Anaerobe">
        <title>Detection of Robinsoniella peoriensis in multiple bone samples of a trauma patient.</title>
        <authorList>
            <person name="Schrottner P."/>
            <person name="Hartwich K."/>
            <person name="Bunk B."/>
            <person name="Schober I."/>
            <person name="Helbig S."/>
            <person name="Rudolph W.W."/>
            <person name="Gunzer F."/>
        </authorList>
    </citation>
    <scope>NUCLEOTIDE SEQUENCE [LARGE SCALE GENOMIC DNA]</scope>
    <source>
        <strain evidence="15 16">DSM 106044</strain>
    </source>
</reference>
<feature type="transmembrane region" description="Helical" evidence="12">
    <location>
        <begin position="302"/>
        <end position="322"/>
    </location>
</feature>
<dbReference type="InterPro" id="IPR033479">
    <property type="entry name" value="dCache_1"/>
</dbReference>
<evidence type="ECO:0000256" key="9">
    <source>
        <dbReference type="ARBA" id="ARBA00022989"/>
    </source>
</evidence>
<dbReference type="InterPro" id="IPR036890">
    <property type="entry name" value="HATPase_C_sf"/>
</dbReference>
<dbReference type="Gene3D" id="6.10.340.10">
    <property type="match status" value="1"/>
</dbReference>
<dbReference type="Pfam" id="PF00672">
    <property type="entry name" value="HAMP"/>
    <property type="match status" value="1"/>
</dbReference>
<evidence type="ECO:0000256" key="3">
    <source>
        <dbReference type="ARBA" id="ARBA00012438"/>
    </source>
</evidence>
<feature type="transmembrane region" description="Helical" evidence="12">
    <location>
        <begin position="21"/>
        <end position="46"/>
    </location>
</feature>
<dbReference type="Pfam" id="PF02743">
    <property type="entry name" value="dCache_1"/>
    <property type="match status" value="1"/>
</dbReference>
<dbReference type="PANTHER" id="PTHR34220:SF7">
    <property type="entry name" value="SENSOR HISTIDINE KINASE YPDA"/>
    <property type="match status" value="1"/>
</dbReference>
<dbReference type="PROSITE" id="PS50109">
    <property type="entry name" value="HIS_KIN"/>
    <property type="match status" value="1"/>
</dbReference>
<feature type="domain" description="Histidine kinase" evidence="13">
    <location>
        <begin position="487"/>
        <end position="593"/>
    </location>
</feature>
<keyword evidence="8 15" id="KW-0418">Kinase</keyword>
<dbReference type="InterPro" id="IPR003660">
    <property type="entry name" value="HAMP_dom"/>
</dbReference>
<dbReference type="GO" id="GO:0005886">
    <property type="term" value="C:plasma membrane"/>
    <property type="evidence" value="ECO:0007669"/>
    <property type="project" value="UniProtKB-SubCell"/>
</dbReference>
<evidence type="ECO:0000256" key="5">
    <source>
        <dbReference type="ARBA" id="ARBA00022553"/>
    </source>
</evidence>
<dbReference type="Pfam" id="PF02518">
    <property type="entry name" value="HATPase_c"/>
    <property type="match status" value="1"/>
</dbReference>
<evidence type="ECO:0000256" key="2">
    <source>
        <dbReference type="ARBA" id="ARBA00004651"/>
    </source>
</evidence>
<evidence type="ECO:0000259" key="14">
    <source>
        <dbReference type="PROSITE" id="PS50885"/>
    </source>
</evidence>
<dbReference type="InterPro" id="IPR010559">
    <property type="entry name" value="Sig_transdc_His_kin_internal"/>
</dbReference>
<comment type="catalytic activity">
    <reaction evidence="1">
        <text>ATP + protein L-histidine = ADP + protein N-phospho-L-histidine.</text>
        <dbReference type="EC" id="2.7.13.3"/>
    </reaction>
</comment>
<accession>A0A4U8QRE7</accession>
<proteinExistence type="predicted"/>
<dbReference type="PROSITE" id="PS50885">
    <property type="entry name" value="HAMP"/>
    <property type="match status" value="1"/>
</dbReference>
<evidence type="ECO:0000313" key="16">
    <source>
        <dbReference type="Proteomes" id="UP000306509"/>
    </source>
</evidence>
<evidence type="ECO:0000256" key="1">
    <source>
        <dbReference type="ARBA" id="ARBA00000085"/>
    </source>
</evidence>
<keyword evidence="16" id="KW-1185">Reference proteome</keyword>
<comment type="subcellular location">
    <subcellularLocation>
        <location evidence="2">Cell membrane</location>
        <topology evidence="2">Multi-pass membrane protein</topology>
    </subcellularLocation>
</comment>
<evidence type="ECO:0000256" key="12">
    <source>
        <dbReference type="SAM" id="Phobius"/>
    </source>
</evidence>
<comment type="caution">
    <text evidence="15">The sequence shown here is derived from an EMBL/GenBank/DDBJ whole genome shotgun (WGS) entry which is preliminary data.</text>
</comment>
<dbReference type="EMBL" id="QGQD01000006">
    <property type="protein sequence ID" value="TLD02816.1"/>
    <property type="molecule type" value="Genomic_DNA"/>
</dbReference>
<protein>
    <recommendedName>
        <fullName evidence="3">histidine kinase</fullName>
        <ecNumber evidence="3">2.7.13.3</ecNumber>
    </recommendedName>
</protein>
<name>A0A4U8QRE7_9FIRM</name>
<evidence type="ECO:0000256" key="8">
    <source>
        <dbReference type="ARBA" id="ARBA00022777"/>
    </source>
</evidence>
<keyword evidence="9 12" id="KW-1133">Transmembrane helix</keyword>
<dbReference type="EC" id="2.7.13.3" evidence="3"/>
<gene>
    <name evidence="15" type="primary">yehU_2</name>
    <name evidence="15" type="ORF">DSM106044_00315</name>
</gene>
<dbReference type="CDD" id="cd06225">
    <property type="entry name" value="HAMP"/>
    <property type="match status" value="1"/>
</dbReference>
<dbReference type="Proteomes" id="UP000306509">
    <property type="component" value="Unassembled WGS sequence"/>
</dbReference>
<evidence type="ECO:0000256" key="6">
    <source>
        <dbReference type="ARBA" id="ARBA00022679"/>
    </source>
</evidence>
<dbReference type="SMART" id="SM00387">
    <property type="entry name" value="HATPase_c"/>
    <property type="match status" value="1"/>
</dbReference>
<dbReference type="STRING" id="180332.GCA_000797495_05551"/>
<dbReference type="SUPFAM" id="SSF158472">
    <property type="entry name" value="HAMP domain-like"/>
    <property type="match status" value="1"/>
</dbReference>
<evidence type="ECO:0000313" key="15">
    <source>
        <dbReference type="EMBL" id="TLD02816.1"/>
    </source>
</evidence>
<keyword evidence="4" id="KW-1003">Cell membrane</keyword>
<evidence type="ECO:0000259" key="13">
    <source>
        <dbReference type="PROSITE" id="PS50109"/>
    </source>
</evidence>
<keyword evidence="7 12" id="KW-0812">Transmembrane</keyword>
<feature type="domain" description="HAMP" evidence="14">
    <location>
        <begin position="324"/>
        <end position="376"/>
    </location>
</feature>
<keyword evidence="5" id="KW-0597">Phosphoprotein</keyword>
<dbReference type="SUPFAM" id="SSF55874">
    <property type="entry name" value="ATPase domain of HSP90 chaperone/DNA topoisomerase II/histidine kinase"/>
    <property type="match status" value="1"/>
</dbReference>
<dbReference type="InterPro" id="IPR050640">
    <property type="entry name" value="Bact_2-comp_sensor_kinase"/>
</dbReference>
<keyword evidence="10" id="KW-0902">Two-component regulatory system</keyword>
<dbReference type="Pfam" id="PF06580">
    <property type="entry name" value="His_kinase"/>
    <property type="match status" value="1"/>
</dbReference>